<reference evidence="3" key="1">
    <citation type="submission" date="2011-06" db="EMBL/GenBank/DDBJ databases">
        <title>Complete genome sequence of Paenibacillus mucilaginosus KNP414.</title>
        <authorList>
            <person name="Wang J."/>
            <person name="Hu S."/>
            <person name="Hu X."/>
            <person name="Zhang B."/>
            <person name="Dong D."/>
            <person name="Zhang S."/>
            <person name="Zhao K."/>
            <person name="Wu D."/>
        </authorList>
    </citation>
    <scope>NUCLEOTIDE SEQUENCE [LARGE SCALE GENOMIC DNA]</scope>
    <source>
        <strain evidence="3">KNP414</strain>
    </source>
</reference>
<sequence>MQEGGAAIYFVLIALISLAAVRLSKSHRRWERYQPTVLYMILCSMLYYFLVGGQLLWEYTPVFWVTHWGAELLLSFVVFPCTVLLFLDRLPHGGKLRLARYLLYWALVYMLAEQAAVQLHFIRYHRGWSFTWSVFFVCTMFPVLYLHHRRPLAAYAVSVCLIVFYMVWFRIPFPVFR</sequence>
<reference evidence="2 3" key="2">
    <citation type="journal article" date="2013" name="Genome Announc.">
        <title>Genome Sequence of Growth-Improving Paenibacillus mucilaginosus Strain KNP414.</title>
        <authorList>
            <person name="Lu J.J."/>
            <person name="Wang J.F."/>
            <person name="Hu X.F."/>
        </authorList>
    </citation>
    <scope>NUCLEOTIDE SEQUENCE [LARGE SCALE GENOMIC DNA]</scope>
    <source>
        <strain evidence="2 3">KNP414</strain>
    </source>
</reference>
<keyword evidence="1" id="KW-1133">Transmembrane helix</keyword>
<evidence type="ECO:0000313" key="2">
    <source>
        <dbReference type="EMBL" id="AEI44590.1"/>
    </source>
</evidence>
<evidence type="ECO:0000313" key="3">
    <source>
        <dbReference type="Proteomes" id="UP000006620"/>
    </source>
</evidence>
<feature type="transmembrane region" description="Helical" evidence="1">
    <location>
        <begin position="36"/>
        <end position="57"/>
    </location>
</feature>
<dbReference type="RefSeq" id="WP_013919734.1">
    <property type="nucleotide sequence ID" value="NC_015690.1"/>
</dbReference>
<feature type="transmembrane region" description="Helical" evidence="1">
    <location>
        <begin position="152"/>
        <end position="171"/>
    </location>
</feature>
<evidence type="ECO:0000256" key="1">
    <source>
        <dbReference type="SAM" id="Phobius"/>
    </source>
</evidence>
<dbReference type="PATRIC" id="fig|1036673.3.peg.5640"/>
<dbReference type="EMBL" id="CP002869">
    <property type="protein sequence ID" value="AEI44590.1"/>
    <property type="molecule type" value="Genomic_DNA"/>
</dbReference>
<feature type="transmembrane region" description="Helical" evidence="1">
    <location>
        <begin position="99"/>
        <end position="121"/>
    </location>
</feature>
<feature type="transmembrane region" description="Helical" evidence="1">
    <location>
        <begin position="6"/>
        <end position="24"/>
    </location>
</feature>
<dbReference type="NCBIfam" id="NF041644">
    <property type="entry name" value="CBO0543_fam"/>
    <property type="match status" value="1"/>
</dbReference>
<dbReference type="Proteomes" id="UP000006620">
    <property type="component" value="Chromosome"/>
</dbReference>
<dbReference type="HOGENOM" id="CLU_111598_0_0_9"/>
<dbReference type="AlphaFoldDB" id="F8FGD0"/>
<dbReference type="InterPro" id="IPR048147">
    <property type="entry name" value="CBO0543-like"/>
</dbReference>
<protein>
    <submittedName>
        <fullName evidence="2">Uncharacterized protein</fullName>
    </submittedName>
</protein>
<keyword evidence="1" id="KW-0472">Membrane</keyword>
<gene>
    <name evidence="2" type="ordered locus">KNP414_06066</name>
</gene>
<accession>F8FGD0</accession>
<name>F8FGD0_PAEMK</name>
<proteinExistence type="predicted"/>
<feature type="transmembrane region" description="Helical" evidence="1">
    <location>
        <begin position="63"/>
        <end position="87"/>
    </location>
</feature>
<keyword evidence="1" id="KW-0812">Transmembrane</keyword>
<dbReference type="KEGG" id="pms:KNP414_06066"/>
<organism evidence="2 3">
    <name type="scientific">Paenibacillus mucilaginosus (strain KNP414)</name>
    <dbReference type="NCBI Taxonomy" id="1036673"/>
    <lineage>
        <taxon>Bacteria</taxon>
        <taxon>Bacillati</taxon>
        <taxon>Bacillota</taxon>
        <taxon>Bacilli</taxon>
        <taxon>Bacillales</taxon>
        <taxon>Paenibacillaceae</taxon>
        <taxon>Paenibacillus</taxon>
    </lineage>
</organism>
<feature type="transmembrane region" description="Helical" evidence="1">
    <location>
        <begin position="127"/>
        <end position="145"/>
    </location>
</feature>